<gene>
    <name evidence="2" type="ORF">GMJLKIPL_6491</name>
</gene>
<comment type="caution">
    <text evidence="2">The sequence shown here is derived from an EMBL/GenBank/DDBJ whole genome shotgun (WGS) entry which is preliminary data.</text>
</comment>
<organism evidence="2 3">
    <name type="scientific">Methylobacterium isbiliense</name>
    <dbReference type="NCBI Taxonomy" id="315478"/>
    <lineage>
        <taxon>Bacteria</taxon>
        <taxon>Pseudomonadati</taxon>
        <taxon>Pseudomonadota</taxon>
        <taxon>Alphaproteobacteria</taxon>
        <taxon>Hyphomicrobiales</taxon>
        <taxon>Methylobacteriaceae</taxon>
        <taxon>Methylobacterium</taxon>
    </lineage>
</organism>
<dbReference type="CDD" id="cd04301">
    <property type="entry name" value="NAT_SF"/>
    <property type="match status" value="1"/>
</dbReference>
<dbReference type="Proteomes" id="UP001055153">
    <property type="component" value="Unassembled WGS sequence"/>
</dbReference>
<dbReference type="EMBL" id="BPQQ01000128">
    <property type="protein sequence ID" value="GJE04527.1"/>
    <property type="molecule type" value="Genomic_DNA"/>
</dbReference>
<evidence type="ECO:0000313" key="3">
    <source>
        <dbReference type="Proteomes" id="UP001055153"/>
    </source>
</evidence>
<accession>A0ABQ4SN65</accession>
<evidence type="ECO:0000259" key="1">
    <source>
        <dbReference type="PROSITE" id="PS51186"/>
    </source>
</evidence>
<dbReference type="Gene3D" id="3.40.630.30">
    <property type="match status" value="1"/>
</dbReference>
<dbReference type="Pfam" id="PF00583">
    <property type="entry name" value="Acetyltransf_1"/>
    <property type="match status" value="1"/>
</dbReference>
<evidence type="ECO:0000313" key="2">
    <source>
        <dbReference type="EMBL" id="GJE04527.1"/>
    </source>
</evidence>
<name>A0ABQ4SN65_9HYPH</name>
<protein>
    <recommendedName>
        <fullName evidence="1">N-acetyltransferase domain-containing protein</fullName>
    </recommendedName>
</protein>
<sequence length="81" mass="8723">MITHPAHRRRGIARETIALLVQEARRLGYAGPIGAMVEATHDAALALARSAGFVPDPNPAAQHRHWRELVLAERTPGGALS</sequence>
<dbReference type="PROSITE" id="PS51186">
    <property type="entry name" value="GNAT"/>
    <property type="match status" value="1"/>
</dbReference>
<reference evidence="2" key="1">
    <citation type="journal article" date="2021" name="Front. Microbiol.">
        <title>Comprehensive Comparative Genomics and Phenotyping of Methylobacterium Species.</title>
        <authorList>
            <person name="Alessa O."/>
            <person name="Ogura Y."/>
            <person name="Fujitani Y."/>
            <person name="Takami H."/>
            <person name="Hayashi T."/>
            <person name="Sahin N."/>
            <person name="Tani A."/>
        </authorList>
    </citation>
    <scope>NUCLEOTIDE SEQUENCE</scope>
    <source>
        <strain evidence="2">DSM 17168</strain>
    </source>
</reference>
<dbReference type="InterPro" id="IPR000182">
    <property type="entry name" value="GNAT_dom"/>
</dbReference>
<proteinExistence type="predicted"/>
<reference evidence="2" key="2">
    <citation type="submission" date="2021-08" db="EMBL/GenBank/DDBJ databases">
        <authorList>
            <person name="Tani A."/>
            <person name="Ola A."/>
            <person name="Ogura Y."/>
            <person name="Katsura K."/>
            <person name="Hayashi T."/>
        </authorList>
    </citation>
    <scope>NUCLEOTIDE SEQUENCE</scope>
    <source>
        <strain evidence="2">DSM 17168</strain>
    </source>
</reference>
<feature type="domain" description="N-acetyltransferase" evidence="1">
    <location>
        <begin position="1"/>
        <end position="76"/>
    </location>
</feature>
<keyword evidence="3" id="KW-1185">Reference proteome</keyword>
<dbReference type="InterPro" id="IPR016181">
    <property type="entry name" value="Acyl_CoA_acyltransferase"/>
</dbReference>
<dbReference type="SUPFAM" id="SSF55729">
    <property type="entry name" value="Acyl-CoA N-acyltransferases (Nat)"/>
    <property type="match status" value="1"/>
</dbReference>